<evidence type="ECO:0008006" key="2">
    <source>
        <dbReference type="Google" id="ProtNLM"/>
    </source>
</evidence>
<dbReference type="EMBL" id="BARW01005037">
    <property type="protein sequence ID" value="GAI69384.1"/>
    <property type="molecule type" value="Genomic_DNA"/>
</dbReference>
<name>X1SNJ4_9ZZZZ</name>
<sequence length="232" mass="25826">FGDWDDGGISEAEVLYHNGAFHMFYGGTHLLGPRLESIGYAYSLDGYNFVKYGRNPVAVRQANPNAAAFAEVHAIIEPPFVYLYHTLRYEKHGDDRFGWFEDLGVQVLVTQRPFSLDMPVLNIESLDSGQTTSLDQSPPVSLGHVSRLSLTAECAYSKNAARPIKIHVRASYDGMTYDTVDLHTFENDFKPGQTARKTVELDPKVPFIKVLVENQDQSRSVSDIRVIAALAG</sequence>
<evidence type="ECO:0000313" key="1">
    <source>
        <dbReference type="EMBL" id="GAI69384.1"/>
    </source>
</evidence>
<comment type="caution">
    <text evidence="1">The sequence shown here is derived from an EMBL/GenBank/DDBJ whole genome shotgun (WGS) entry which is preliminary data.</text>
</comment>
<dbReference type="InterPro" id="IPR023296">
    <property type="entry name" value="Glyco_hydro_beta-prop_sf"/>
</dbReference>
<dbReference type="Gene3D" id="2.115.10.20">
    <property type="entry name" value="Glycosyl hydrolase domain, family 43"/>
    <property type="match status" value="1"/>
</dbReference>
<dbReference type="SUPFAM" id="SSF75005">
    <property type="entry name" value="Arabinanase/levansucrase/invertase"/>
    <property type="match status" value="1"/>
</dbReference>
<dbReference type="AlphaFoldDB" id="X1SNJ4"/>
<protein>
    <recommendedName>
        <fullName evidence="2">Glycosyl hydrolase family 32 N-terminal domain-containing protein</fullName>
    </recommendedName>
</protein>
<gene>
    <name evidence="1" type="ORF">S12H4_11296</name>
</gene>
<organism evidence="1">
    <name type="scientific">marine sediment metagenome</name>
    <dbReference type="NCBI Taxonomy" id="412755"/>
    <lineage>
        <taxon>unclassified sequences</taxon>
        <taxon>metagenomes</taxon>
        <taxon>ecological metagenomes</taxon>
    </lineage>
</organism>
<reference evidence="1" key="1">
    <citation type="journal article" date="2014" name="Front. Microbiol.">
        <title>High frequency of phylogenetically diverse reductive dehalogenase-homologous genes in deep subseafloor sedimentary metagenomes.</title>
        <authorList>
            <person name="Kawai M."/>
            <person name="Futagami T."/>
            <person name="Toyoda A."/>
            <person name="Takaki Y."/>
            <person name="Nishi S."/>
            <person name="Hori S."/>
            <person name="Arai W."/>
            <person name="Tsubouchi T."/>
            <person name="Morono Y."/>
            <person name="Uchiyama I."/>
            <person name="Ito T."/>
            <person name="Fujiyama A."/>
            <person name="Inagaki F."/>
            <person name="Takami H."/>
        </authorList>
    </citation>
    <scope>NUCLEOTIDE SEQUENCE</scope>
    <source>
        <strain evidence="1">Expedition CK06-06</strain>
    </source>
</reference>
<feature type="non-terminal residue" evidence="1">
    <location>
        <position position="1"/>
    </location>
</feature>
<proteinExistence type="predicted"/>
<accession>X1SNJ4</accession>